<proteinExistence type="predicted"/>
<dbReference type="STRING" id="451379.A0A0N5ANZ5"/>
<keyword evidence="2" id="KW-0472">Membrane</keyword>
<evidence type="ECO:0000256" key="1">
    <source>
        <dbReference type="SAM" id="MobiDB-lite"/>
    </source>
</evidence>
<dbReference type="WBParaSite" id="SMUV_0000635101-mRNA-1">
    <property type="protein sequence ID" value="SMUV_0000635101-mRNA-1"/>
    <property type="gene ID" value="SMUV_0000635101"/>
</dbReference>
<feature type="compositionally biased region" description="Polar residues" evidence="1">
    <location>
        <begin position="15"/>
        <end position="30"/>
    </location>
</feature>
<feature type="region of interest" description="Disordered" evidence="1">
    <location>
        <begin position="1"/>
        <end position="44"/>
    </location>
</feature>
<feature type="transmembrane region" description="Helical" evidence="2">
    <location>
        <begin position="187"/>
        <end position="207"/>
    </location>
</feature>
<dbReference type="AlphaFoldDB" id="A0A0N5ANZ5"/>
<organism evidence="3 4">
    <name type="scientific">Syphacia muris</name>
    <dbReference type="NCBI Taxonomy" id="451379"/>
    <lineage>
        <taxon>Eukaryota</taxon>
        <taxon>Metazoa</taxon>
        <taxon>Ecdysozoa</taxon>
        <taxon>Nematoda</taxon>
        <taxon>Chromadorea</taxon>
        <taxon>Rhabditida</taxon>
        <taxon>Spirurina</taxon>
        <taxon>Oxyuridomorpha</taxon>
        <taxon>Oxyuroidea</taxon>
        <taxon>Oxyuridae</taxon>
        <taxon>Syphacia</taxon>
    </lineage>
</organism>
<accession>A0A0N5ANZ5</accession>
<protein>
    <submittedName>
        <fullName evidence="4">HCO3_cotransp domain-containing protein</fullName>
    </submittedName>
</protein>
<name>A0A0N5ANZ5_9BILA</name>
<evidence type="ECO:0000313" key="4">
    <source>
        <dbReference type="WBParaSite" id="SMUV_0000635101-mRNA-1"/>
    </source>
</evidence>
<reference evidence="4" key="1">
    <citation type="submission" date="2017-02" db="UniProtKB">
        <authorList>
            <consortium name="WormBaseParasite"/>
        </authorList>
    </citation>
    <scope>IDENTIFICATION</scope>
</reference>
<evidence type="ECO:0000256" key="2">
    <source>
        <dbReference type="SAM" id="Phobius"/>
    </source>
</evidence>
<feature type="transmembrane region" description="Helical" evidence="2">
    <location>
        <begin position="213"/>
        <end position="232"/>
    </location>
</feature>
<keyword evidence="2" id="KW-0812">Transmembrane</keyword>
<evidence type="ECO:0000313" key="3">
    <source>
        <dbReference type="Proteomes" id="UP000046393"/>
    </source>
</evidence>
<dbReference type="Proteomes" id="UP000046393">
    <property type="component" value="Unplaced"/>
</dbReference>
<sequence length="233" mass="25420">MSKGKPIKNDKDNSNETQTDIPLSVINTNDKPAAEQSADEQTTSGGCAVEYATVPPLPNLTRGAMSECFETALKPSSSNGTKLEKGFLSKFTRNKLPMNYSPPPTSARVKASIFDQPPNFETYNSEFAKRPSLGELIGIKGSPRVRYLIQIFKQLDYHNSIETREFISQTKDPELSSLGSVKGEKKFVGFGWITGVLLRCILGILGATLFLRMSWIGGQAGLCMLSAANIAFT</sequence>
<keyword evidence="2" id="KW-1133">Transmembrane helix</keyword>
<keyword evidence="3" id="KW-1185">Reference proteome</keyword>